<sequence>MASTDQVRYVSASIVRPASCTMDTTDNLRIALTAWDLKLLTIQYIQRGLLFTKPKLEGSQAFSNMASNLKVSLSLALDHFVSLLKNTMMTEPPPLSTLTVILPGQSVSKPELTDGIFVGCSINHAVCDGTSFWHFMNSWSEIAISAVGGKSPCSIVLHPPILERCFLNNTNRPIRLPISVDAEHFQKSLVHRSDYCVRFYHFTRETIATLKAKANSEISPANGHGISSLQALLAHVWVAVTRARHLDPDEDVKYFIAVGNRTRLIPHLPQEYFGNSVQGVVATAKVRDLLERGPSWGALLLNQAIMSSNDTTIRCSWDSWVQKPAFQQLEFLFNSSSLLTGGSPRFNMYGNDFGWGQPIAVRSGVANKCDGKISVIPGLIEGSSSVEACLSSDTLTAMEDDTEFIKTISI</sequence>
<gene>
    <name evidence="2" type="ORF">MKW94_013624</name>
</gene>
<comment type="caution">
    <text evidence="2">The sequence shown here is derived from an EMBL/GenBank/DDBJ whole genome shotgun (WGS) entry which is preliminary data.</text>
</comment>
<dbReference type="InterPro" id="IPR051283">
    <property type="entry name" value="Sec_Metabolite_Acyltrans"/>
</dbReference>
<dbReference type="EMBL" id="JAJJMA010278055">
    <property type="protein sequence ID" value="MCL7046161.1"/>
    <property type="molecule type" value="Genomic_DNA"/>
</dbReference>
<reference evidence="2" key="1">
    <citation type="submission" date="2022-03" db="EMBL/GenBank/DDBJ databases">
        <title>A functionally conserved STORR gene fusion in Papaver species that diverged 16.8 million years ago.</title>
        <authorList>
            <person name="Catania T."/>
        </authorList>
    </citation>
    <scope>NUCLEOTIDE SEQUENCE</scope>
    <source>
        <strain evidence="2">S-191538</strain>
    </source>
</reference>
<evidence type="ECO:0000313" key="2">
    <source>
        <dbReference type="EMBL" id="MCL7046161.1"/>
    </source>
</evidence>
<protein>
    <submittedName>
        <fullName evidence="2">Uncharacterized protein</fullName>
    </submittedName>
</protein>
<evidence type="ECO:0000313" key="3">
    <source>
        <dbReference type="Proteomes" id="UP001177140"/>
    </source>
</evidence>
<proteinExistence type="predicted"/>
<dbReference type="AlphaFoldDB" id="A0AA41VRI0"/>
<accession>A0AA41VRI0</accession>
<keyword evidence="1" id="KW-0808">Transferase</keyword>
<organism evidence="2 3">
    <name type="scientific">Papaver nudicaule</name>
    <name type="common">Iceland poppy</name>
    <dbReference type="NCBI Taxonomy" id="74823"/>
    <lineage>
        <taxon>Eukaryota</taxon>
        <taxon>Viridiplantae</taxon>
        <taxon>Streptophyta</taxon>
        <taxon>Embryophyta</taxon>
        <taxon>Tracheophyta</taxon>
        <taxon>Spermatophyta</taxon>
        <taxon>Magnoliopsida</taxon>
        <taxon>Ranunculales</taxon>
        <taxon>Papaveraceae</taxon>
        <taxon>Papaveroideae</taxon>
        <taxon>Papaver</taxon>
    </lineage>
</organism>
<dbReference type="PANTHER" id="PTHR31896:SF43">
    <property type="entry name" value="PROTEIN ENHANCED PSEUDOMONAS SUSCEPTIBILITY 1"/>
    <property type="match status" value="1"/>
</dbReference>
<keyword evidence="3" id="KW-1185">Reference proteome</keyword>
<dbReference type="Proteomes" id="UP001177140">
    <property type="component" value="Unassembled WGS sequence"/>
</dbReference>
<dbReference type="PANTHER" id="PTHR31896">
    <property type="entry name" value="FAMILY REGULATORY PROTEIN, PUTATIVE (AFU_ORTHOLOGUE AFUA_3G14730)-RELATED"/>
    <property type="match status" value="1"/>
</dbReference>
<evidence type="ECO:0000256" key="1">
    <source>
        <dbReference type="ARBA" id="ARBA00022679"/>
    </source>
</evidence>
<dbReference type="Gene3D" id="3.30.559.10">
    <property type="entry name" value="Chloramphenicol acetyltransferase-like domain"/>
    <property type="match status" value="3"/>
</dbReference>
<name>A0AA41VRI0_PAPNU</name>
<dbReference type="GO" id="GO:0016740">
    <property type="term" value="F:transferase activity"/>
    <property type="evidence" value="ECO:0007669"/>
    <property type="project" value="UniProtKB-KW"/>
</dbReference>
<dbReference type="Pfam" id="PF02458">
    <property type="entry name" value="Transferase"/>
    <property type="match status" value="1"/>
</dbReference>
<dbReference type="InterPro" id="IPR023213">
    <property type="entry name" value="CAT-like_dom_sf"/>
</dbReference>